<sequence length="379" mass="39969">MSANLSAVALLLAVAAAAVVAAPGLPPLPPRTATTLGAIHSTQLEAEIEAWKKTGNPSRLQFEGDDGQPVWATVDMPAGSGASGLRAYGFDDDSDVVFHVYTKQVTEDRVQGTPLPLPLAKDSLVAAGWDASLPTKIVIHGFTNSIESPVIQNIKDAYLDSGAFNVIGVDWGVLCPAPLYVNARTNVPFVGRRVGALATLLVNESLATPEQLHLIGHSLGAHVAGLAAQNLDAALGVRPSRITGLDPAWPLFVLATESMRLSADDAELVDIIHTCAGFLGFPDSIGTSDFYPNGGRVQPGCGLDIAGMCAHSRSHGYFAESIKVGRGYQANYCDDFKDAELGTCTDQTDGCMGDQVEYKKPGSTYYLKTNADETPIQKC</sequence>
<reference evidence="7" key="1">
    <citation type="submission" date="2022-12" db="EMBL/GenBank/DDBJ databases">
        <title>Chromosome-level genome assembly of the bean flower thrips Megalurothrips usitatus.</title>
        <authorList>
            <person name="Ma L."/>
            <person name="Liu Q."/>
            <person name="Li H."/>
            <person name="Cai W."/>
        </authorList>
    </citation>
    <scope>NUCLEOTIDE SEQUENCE</scope>
    <source>
        <strain evidence="7">Cailab_2022a</strain>
    </source>
</reference>
<dbReference type="CDD" id="cd00707">
    <property type="entry name" value="Pancreat_lipase_like"/>
    <property type="match status" value="1"/>
</dbReference>
<dbReference type="SUPFAM" id="SSF53474">
    <property type="entry name" value="alpha/beta-Hydrolases"/>
    <property type="match status" value="1"/>
</dbReference>
<keyword evidence="5" id="KW-0732">Signal</keyword>
<evidence type="ECO:0000313" key="8">
    <source>
        <dbReference type="Proteomes" id="UP001075354"/>
    </source>
</evidence>
<dbReference type="PANTHER" id="PTHR11610:SF150">
    <property type="entry name" value="FI01825P-RELATED"/>
    <property type="match status" value="1"/>
</dbReference>
<organism evidence="7 8">
    <name type="scientific">Megalurothrips usitatus</name>
    <name type="common">bean blossom thrips</name>
    <dbReference type="NCBI Taxonomy" id="439358"/>
    <lineage>
        <taxon>Eukaryota</taxon>
        <taxon>Metazoa</taxon>
        <taxon>Ecdysozoa</taxon>
        <taxon>Arthropoda</taxon>
        <taxon>Hexapoda</taxon>
        <taxon>Insecta</taxon>
        <taxon>Pterygota</taxon>
        <taxon>Neoptera</taxon>
        <taxon>Paraneoptera</taxon>
        <taxon>Thysanoptera</taxon>
        <taxon>Terebrantia</taxon>
        <taxon>Thripoidea</taxon>
        <taxon>Thripidae</taxon>
        <taxon>Megalurothrips</taxon>
    </lineage>
</organism>
<evidence type="ECO:0000313" key="7">
    <source>
        <dbReference type="EMBL" id="KAJ1519639.1"/>
    </source>
</evidence>
<dbReference type="InterPro" id="IPR029058">
    <property type="entry name" value="AB_hydrolase_fold"/>
</dbReference>
<dbReference type="InterPro" id="IPR013818">
    <property type="entry name" value="Lipase"/>
</dbReference>
<evidence type="ECO:0000256" key="3">
    <source>
        <dbReference type="ARBA" id="ARBA00022525"/>
    </source>
</evidence>
<evidence type="ECO:0000256" key="4">
    <source>
        <dbReference type="RuleBase" id="RU004262"/>
    </source>
</evidence>
<dbReference type="GO" id="GO:0016298">
    <property type="term" value="F:lipase activity"/>
    <property type="evidence" value="ECO:0007669"/>
    <property type="project" value="InterPro"/>
</dbReference>
<dbReference type="InterPro" id="IPR033906">
    <property type="entry name" value="Lipase_N"/>
</dbReference>
<comment type="subcellular location">
    <subcellularLocation>
        <location evidence="1">Secreted</location>
    </subcellularLocation>
</comment>
<comment type="caution">
    <text evidence="7">The sequence shown here is derived from an EMBL/GenBank/DDBJ whole genome shotgun (WGS) entry which is preliminary data.</text>
</comment>
<keyword evidence="8" id="KW-1185">Reference proteome</keyword>
<dbReference type="GO" id="GO:0016042">
    <property type="term" value="P:lipid catabolic process"/>
    <property type="evidence" value="ECO:0007669"/>
    <property type="project" value="TreeGrafter"/>
</dbReference>
<dbReference type="AlphaFoldDB" id="A0AAV7X178"/>
<protein>
    <recommendedName>
        <fullName evidence="6">Lipase domain-containing protein</fullName>
    </recommendedName>
</protein>
<keyword evidence="3" id="KW-0964">Secreted</keyword>
<feature type="domain" description="Lipase" evidence="6">
    <location>
        <begin position="119"/>
        <end position="372"/>
    </location>
</feature>
<gene>
    <name evidence="7" type="ORF">ONE63_004910</name>
</gene>
<dbReference type="PRINTS" id="PR00821">
    <property type="entry name" value="TAGLIPASE"/>
</dbReference>
<dbReference type="GO" id="GO:0005615">
    <property type="term" value="C:extracellular space"/>
    <property type="evidence" value="ECO:0007669"/>
    <property type="project" value="TreeGrafter"/>
</dbReference>
<comment type="similarity">
    <text evidence="2 4">Belongs to the AB hydrolase superfamily. Lipase family.</text>
</comment>
<evidence type="ECO:0000256" key="5">
    <source>
        <dbReference type="SAM" id="SignalP"/>
    </source>
</evidence>
<feature type="chain" id="PRO_5043967222" description="Lipase domain-containing protein" evidence="5">
    <location>
        <begin position="22"/>
        <end position="379"/>
    </location>
</feature>
<proteinExistence type="inferred from homology"/>
<dbReference type="InterPro" id="IPR000734">
    <property type="entry name" value="TAG_lipase"/>
</dbReference>
<dbReference type="EMBL" id="JAPTSV010000016">
    <property type="protein sequence ID" value="KAJ1519639.1"/>
    <property type="molecule type" value="Genomic_DNA"/>
</dbReference>
<evidence type="ECO:0000256" key="1">
    <source>
        <dbReference type="ARBA" id="ARBA00004613"/>
    </source>
</evidence>
<evidence type="ECO:0000256" key="2">
    <source>
        <dbReference type="ARBA" id="ARBA00010701"/>
    </source>
</evidence>
<dbReference type="Gene3D" id="3.40.50.1820">
    <property type="entry name" value="alpha/beta hydrolase"/>
    <property type="match status" value="1"/>
</dbReference>
<evidence type="ECO:0000259" key="6">
    <source>
        <dbReference type="Pfam" id="PF00151"/>
    </source>
</evidence>
<name>A0AAV7X178_9NEOP</name>
<accession>A0AAV7X178</accession>
<dbReference type="GO" id="GO:0017171">
    <property type="term" value="F:serine hydrolase activity"/>
    <property type="evidence" value="ECO:0007669"/>
    <property type="project" value="TreeGrafter"/>
</dbReference>
<feature type="signal peptide" evidence="5">
    <location>
        <begin position="1"/>
        <end position="21"/>
    </location>
</feature>
<dbReference type="PANTHER" id="PTHR11610">
    <property type="entry name" value="LIPASE"/>
    <property type="match status" value="1"/>
</dbReference>
<dbReference type="Pfam" id="PF00151">
    <property type="entry name" value="Lipase"/>
    <property type="match status" value="1"/>
</dbReference>
<dbReference type="Proteomes" id="UP001075354">
    <property type="component" value="Chromosome 16"/>
</dbReference>